<feature type="transmembrane region" description="Helical" evidence="6">
    <location>
        <begin position="45"/>
        <end position="62"/>
    </location>
</feature>
<dbReference type="GO" id="GO:0015658">
    <property type="term" value="F:branched-chain amino acid transmembrane transporter activity"/>
    <property type="evidence" value="ECO:0007669"/>
    <property type="project" value="InterPro"/>
</dbReference>
<comment type="caution">
    <text evidence="7">The sequence shown here is derived from an EMBL/GenBank/DDBJ whole genome shotgun (WGS) entry which is preliminary data.</text>
</comment>
<dbReference type="PANTHER" id="PTHR30482">
    <property type="entry name" value="HIGH-AFFINITY BRANCHED-CHAIN AMINO ACID TRANSPORT SYSTEM PERMEASE"/>
    <property type="match status" value="1"/>
</dbReference>
<feature type="transmembrane region" description="Helical" evidence="6">
    <location>
        <begin position="290"/>
        <end position="311"/>
    </location>
</feature>
<keyword evidence="2" id="KW-1003">Cell membrane</keyword>
<dbReference type="CDD" id="cd06581">
    <property type="entry name" value="TM_PBP1_LivM_like"/>
    <property type="match status" value="1"/>
</dbReference>
<gene>
    <name evidence="7" type="ORF">CARN2_3952</name>
</gene>
<dbReference type="PANTHER" id="PTHR30482:SF20">
    <property type="entry name" value="HIGH-AFFINITY BRANCHED-CHAIN AMINO ACID TRANSPORT SYSTEM PERMEASE PROTEIN LIVM"/>
    <property type="match status" value="1"/>
</dbReference>
<evidence type="ECO:0000256" key="6">
    <source>
        <dbReference type="SAM" id="Phobius"/>
    </source>
</evidence>
<keyword evidence="4 6" id="KW-1133">Transmembrane helix</keyword>
<name>E6PU67_9ZZZZ</name>
<dbReference type="AlphaFoldDB" id="E6PU67"/>
<organism evidence="7">
    <name type="scientific">mine drainage metagenome</name>
    <dbReference type="NCBI Taxonomy" id="410659"/>
    <lineage>
        <taxon>unclassified sequences</taxon>
        <taxon>metagenomes</taxon>
        <taxon>ecological metagenomes</taxon>
    </lineage>
</organism>
<feature type="transmembrane region" description="Helical" evidence="6">
    <location>
        <begin position="264"/>
        <end position="284"/>
    </location>
</feature>
<feature type="transmembrane region" description="Helical" evidence="6">
    <location>
        <begin position="69"/>
        <end position="87"/>
    </location>
</feature>
<reference evidence="7" key="1">
    <citation type="submission" date="2009-10" db="EMBL/GenBank/DDBJ databases">
        <title>Diversity of trophic interactions inside an arsenic-rich microbial ecosystem.</title>
        <authorList>
            <person name="Bertin P.N."/>
            <person name="Heinrich-Salmeron A."/>
            <person name="Pelletier E."/>
            <person name="Goulhen-Chollet F."/>
            <person name="Arsene-Ploetze F."/>
            <person name="Gallien S."/>
            <person name="Calteau A."/>
            <person name="Vallenet D."/>
            <person name="Casiot C."/>
            <person name="Chane-Woon-Ming B."/>
            <person name="Giloteaux L."/>
            <person name="Barakat M."/>
            <person name="Bonnefoy V."/>
            <person name="Bruneel O."/>
            <person name="Chandler M."/>
            <person name="Cleiss J."/>
            <person name="Duran R."/>
            <person name="Elbaz-Poulichet F."/>
            <person name="Fonknechten N."/>
            <person name="Lauga B."/>
            <person name="Mornico D."/>
            <person name="Ortet P."/>
            <person name="Schaeffer C."/>
            <person name="Siguier P."/>
            <person name="Alexander Thil Smith A."/>
            <person name="Van Dorsselaer A."/>
            <person name="Weissenbach J."/>
            <person name="Medigue C."/>
            <person name="Le Paslier D."/>
        </authorList>
    </citation>
    <scope>NUCLEOTIDE SEQUENCE</scope>
</reference>
<proteinExistence type="predicted"/>
<accession>E6PU67</accession>
<evidence type="ECO:0000256" key="4">
    <source>
        <dbReference type="ARBA" id="ARBA00022989"/>
    </source>
</evidence>
<feature type="transmembrane region" description="Helical" evidence="6">
    <location>
        <begin position="158"/>
        <end position="182"/>
    </location>
</feature>
<comment type="subcellular location">
    <subcellularLocation>
        <location evidence="1">Cell membrane</location>
        <topology evidence="1">Multi-pass membrane protein</topology>
    </subcellularLocation>
</comment>
<dbReference type="Pfam" id="PF02653">
    <property type="entry name" value="BPD_transp_2"/>
    <property type="match status" value="1"/>
</dbReference>
<evidence type="ECO:0000256" key="5">
    <source>
        <dbReference type="ARBA" id="ARBA00023136"/>
    </source>
</evidence>
<evidence type="ECO:0000256" key="3">
    <source>
        <dbReference type="ARBA" id="ARBA00022692"/>
    </source>
</evidence>
<feature type="transmembrane region" description="Helical" evidence="6">
    <location>
        <begin position="120"/>
        <end position="138"/>
    </location>
</feature>
<dbReference type="InterPro" id="IPR001851">
    <property type="entry name" value="ABC_transp_permease"/>
</dbReference>
<dbReference type="InterPro" id="IPR043428">
    <property type="entry name" value="LivM-like"/>
</dbReference>
<dbReference type="GO" id="GO:0005886">
    <property type="term" value="C:plasma membrane"/>
    <property type="evidence" value="ECO:0007669"/>
    <property type="project" value="UniProtKB-SubCell"/>
</dbReference>
<sequence length="319" mass="33907">MAEPIAISMPEPSRLRRLRPGLIVLLLLAVVFLLLPHVYGNETLLFTLMTFIVLAQGLNLLYGFTGYLPFGYVGFFGCGAYATSLLVLHSGLPVLLCVLGGGVASTLMALVLGPLLRLSGAYFSIASLAASQILYFVVSNTNLADITGGPYGLKIEQVYAPGASYNTMLAVLLLATGLAAWFRSSRFGMGLRAMRQDPVSASMAGIDVVRARLLTWLISASVAGLAGGAYAWNLSVFYPEAVFTLQISVFAIVFALFGGVGTVIGPIIGAAVLYTLYAAIGISTPQYFQLIYGLLIVLLVLFLPGGILSLFTRRGVRVF</sequence>
<keyword evidence="3 6" id="KW-0812">Transmembrane</keyword>
<protein>
    <submittedName>
        <fullName evidence="7">Putative ABC-type branched-chain amino acid transport system, permease component</fullName>
    </submittedName>
</protein>
<keyword evidence="5 6" id="KW-0472">Membrane</keyword>
<evidence type="ECO:0000256" key="2">
    <source>
        <dbReference type="ARBA" id="ARBA00022475"/>
    </source>
</evidence>
<dbReference type="EMBL" id="CABM01000053">
    <property type="protein sequence ID" value="CBH98474.1"/>
    <property type="molecule type" value="Genomic_DNA"/>
</dbReference>
<feature type="transmembrane region" description="Helical" evidence="6">
    <location>
        <begin position="213"/>
        <end position="232"/>
    </location>
</feature>
<evidence type="ECO:0000313" key="7">
    <source>
        <dbReference type="EMBL" id="CBH98474.1"/>
    </source>
</evidence>
<feature type="transmembrane region" description="Helical" evidence="6">
    <location>
        <begin position="21"/>
        <end position="39"/>
    </location>
</feature>
<feature type="transmembrane region" description="Helical" evidence="6">
    <location>
        <begin position="93"/>
        <end position="113"/>
    </location>
</feature>
<evidence type="ECO:0000256" key="1">
    <source>
        <dbReference type="ARBA" id="ARBA00004651"/>
    </source>
</evidence>
<feature type="transmembrane region" description="Helical" evidence="6">
    <location>
        <begin position="238"/>
        <end position="257"/>
    </location>
</feature>